<keyword evidence="4" id="KW-1185">Reference proteome</keyword>
<feature type="signal peptide" evidence="2">
    <location>
        <begin position="1"/>
        <end position="20"/>
    </location>
</feature>
<keyword evidence="2" id="KW-0732">Signal</keyword>
<feature type="compositionally biased region" description="Polar residues" evidence="1">
    <location>
        <begin position="117"/>
        <end position="134"/>
    </location>
</feature>
<evidence type="ECO:0000256" key="1">
    <source>
        <dbReference type="SAM" id="MobiDB-lite"/>
    </source>
</evidence>
<reference evidence="3" key="1">
    <citation type="journal article" date="2021" name="Nat. Commun.">
        <title>Genetic determinants of endophytism in the Arabidopsis root mycobiome.</title>
        <authorList>
            <person name="Mesny F."/>
            <person name="Miyauchi S."/>
            <person name="Thiergart T."/>
            <person name="Pickel B."/>
            <person name="Atanasova L."/>
            <person name="Karlsson M."/>
            <person name="Huettel B."/>
            <person name="Barry K.W."/>
            <person name="Haridas S."/>
            <person name="Chen C."/>
            <person name="Bauer D."/>
            <person name="Andreopoulos W."/>
            <person name="Pangilinan J."/>
            <person name="LaButti K."/>
            <person name="Riley R."/>
            <person name="Lipzen A."/>
            <person name="Clum A."/>
            <person name="Drula E."/>
            <person name="Henrissat B."/>
            <person name="Kohler A."/>
            <person name="Grigoriev I.V."/>
            <person name="Martin F.M."/>
            <person name="Hacquard S."/>
        </authorList>
    </citation>
    <scope>NUCLEOTIDE SEQUENCE</scope>
    <source>
        <strain evidence="3">MPI-SDFR-AT-0120</strain>
    </source>
</reference>
<evidence type="ECO:0000313" key="4">
    <source>
        <dbReference type="Proteomes" id="UP000813461"/>
    </source>
</evidence>
<proteinExistence type="predicted"/>
<name>A0A8K0QXP8_9PLEO</name>
<feature type="region of interest" description="Disordered" evidence="1">
    <location>
        <begin position="117"/>
        <end position="177"/>
    </location>
</feature>
<gene>
    <name evidence="3" type="ORF">FB567DRAFT_152297</name>
</gene>
<feature type="compositionally biased region" description="Low complexity" evidence="1">
    <location>
        <begin position="135"/>
        <end position="171"/>
    </location>
</feature>
<dbReference type="AlphaFoldDB" id="A0A8K0QXP8"/>
<organism evidence="3 4">
    <name type="scientific">Paraphoma chrysanthemicola</name>
    <dbReference type="NCBI Taxonomy" id="798071"/>
    <lineage>
        <taxon>Eukaryota</taxon>
        <taxon>Fungi</taxon>
        <taxon>Dikarya</taxon>
        <taxon>Ascomycota</taxon>
        <taxon>Pezizomycotina</taxon>
        <taxon>Dothideomycetes</taxon>
        <taxon>Pleosporomycetidae</taxon>
        <taxon>Pleosporales</taxon>
        <taxon>Pleosporineae</taxon>
        <taxon>Phaeosphaeriaceae</taxon>
        <taxon>Paraphoma</taxon>
    </lineage>
</organism>
<feature type="chain" id="PRO_5035446245" evidence="2">
    <location>
        <begin position="21"/>
        <end position="201"/>
    </location>
</feature>
<dbReference type="EMBL" id="JAGMVJ010000019">
    <property type="protein sequence ID" value="KAH7076063.1"/>
    <property type="molecule type" value="Genomic_DNA"/>
</dbReference>
<evidence type="ECO:0000256" key="2">
    <source>
        <dbReference type="SAM" id="SignalP"/>
    </source>
</evidence>
<sequence length="201" mass="20182">MRSASFITLTLCALSATVLSAPVPQIDNILGSITSPEAGNGNSLINNGSGNGNGNGNNNDAGNGNGNQNEAGNDNEAGNSNTFSFAKTPSLDSIKDILKEREAGLLDPAEGMLSSVTNTVGSVTDPSAGSGNTFQDNGNNNGQDNGNGNSAGNDNGNGNSAGNNNSAGNGNTFTVSPIEPEIEFPDINIAPTINLAKNKRA</sequence>
<feature type="region of interest" description="Disordered" evidence="1">
    <location>
        <begin position="41"/>
        <end position="85"/>
    </location>
</feature>
<comment type="caution">
    <text evidence="3">The sequence shown here is derived from an EMBL/GenBank/DDBJ whole genome shotgun (WGS) entry which is preliminary data.</text>
</comment>
<dbReference type="OrthoDB" id="3799612at2759"/>
<protein>
    <submittedName>
        <fullName evidence="3">Uncharacterized protein</fullName>
    </submittedName>
</protein>
<accession>A0A8K0QXP8</accession>
<feature type="compositionally biased region" description="Low complexity" evidence="1">
    <location>
        <begin position="56"/>
        <end position="81"/>
    </location>
</feature>
<evidence type="ECO:0000313" key="3">
    <source>
        <dbReference type="EMBL" id="KAH7076063.1"/>
    </source>
</evidence>
<dbReference type="Proteomes" id="UP000813461">
    <property type="component" value="Unassembled WGS sequence"/>
</dbReference>